<keyword evidence="1" id="KW-1133">Transmembrane helix</keyword>
<dbReference type="InterPro" id="IPR015001">
    <property type="entry name" value="DUF1850"/>
</dbReference>
<evidence type="ECO:0000313" key="2">
    <source>
        <dbReference type="EMBL" id="QXM05203.1"/>
    </source>
</evidence>
<accession>A0ABX8R850</accession>
<proteinExistence type="predicted"/>
<organism evidence="2 3">
    <name type="scientific">Crassaminicella indica</name>
    <dbReference type="NCBI Taxonomy" id="2855394"/>
    <lineage>
        <taxon>Bacteria</taxon>
        <taxon>Bacillati</taxon>
        <taxon>Bacillota</taxon>
        <taxon>Clostridia</taxon>
        <taxon>Eubacteriales</taxon>
        <taxon>Clostridiaceae</taxon>
        <taxon>Crassaminicella</taxon>
    </lineage>
</organism>
<dbReference type="Pfam" id="PF08905">
    <property type="entry name" value="DUF1850"/>
    <property type="match status" value="1"/>
</dbReference>
<dbReference type="RefSeq" id="WP_218281903.1">
    <property type="nucleotide sequence ID" value="NZ_CP078093.1"/>
</dbReference>
<gene>
    <name evidence="2" type="ORF">KVH43_07305</name>
</gene>
<keyword evidence="3" id="KW-1185">Reference proteome</keyword>
<keyword evidence="1" id="KW-0472">Membrane</keyword>
<evidence type="ECO:0000256" key="1">
    <source>
        <dbReference type="SAM" id="Phobius"/>
    </source>
</evidence>
<keyword evidence="1" id="KW-0812">Transmembrane</keyword>
<sequence length="165" mass="19681">MKKYNKFVIIFLILAFILMIFIHIPVLILEDTKHSKIIFIHTISPNDHFTMHWMHSVELEPWEEIFYVDCDYNIILDYTRFKAFGAGVPDYAGKKTVVKNGWIYFLEIDKKMPTLTYGISSFAKHTFYFNNQRLKLYEIVPNDAPCKIYTKKISILSYVYEKFIQ</sequence>
<feature type="transmembrane region" description="Helical" evidence="1">
    <location>
        <begin position="7"/>
        <end position="29"/>
    </location>
</feature>
<dbReference type="Proteomes" id="UP000886818">
    <property type="component" value="Chromosome"/>
</dbReference>
<reference evidence="2" key="1">
    <citation type="submission" date="2021-07" db="EMBL/GenBank/DDBJ databases">
        <title>Complete genome sequence of Crassaminicella sp. 143-21, isolated from a deep-sea hydrothermal vent.</title>
        <authorList>
            <person name="Li X."/>
        </authorList>
    </citation>
    <scope>NUCLEOTIDE SEQUENCE</scope>
    <source>
        <strain evidence="2">143-21</strain>
    </source>
</reference>
<protein>
    <submittedName>
        <fullName evidence="2">DUF1850 domain-containing protein</fullName>
    </submittedName>
</protein>
<evidence type="ECO:0000313" key="3">
    <source>
        <dbReference type="Proteomes" id="UP000886818"/>
    </source>
</evidence>
<dbReference type="EMBL" id="CP078093">
    <property type="protein sequence ID" value="QXM05203.1"/>
    <property type="molecule type" value="Genomic_DNA"/>
</dbReference>
<name>A0ABX8R850_9CLOT</name>